<reference evidence="5 6" key="1">
    <citation type="submission" date="2018-04" db="EMBL/GenBank/DDBJ databases">
        <title>Denitrifier Microvirgula.</title>
        <authorList>
            <person name="Anderson E."/>
            <person name="Jang J."/>
            <person name="Ishii S."/>
        </authorList>
    </citation>
    <scope>NUCLEOTIDE SEQUENCE [LARGE SCALE GENOMIC DNA]</scope>
    <source>
        <strain evidence="5 6">BE2.4</strain>
    </source>
</reference>
<organism evidence="5 6">
    <name type="scientific">Microvirgula aerodenitrificans</name>
    <dbReference type="NCBI Taxonomy" id="57480"/>
    <lineage>
        <taxon>Bacteria</taxon>
        <taxon>Pseudomonadati</taxon>
        <taxon>Pseudomonadota</taxon>
        <taxon>Betaproteobacteria</taxon>
        <taxon>Neisseriales</taxon>
        <taxon>Aquaspirillaceae</taxon>
        <taxon>Microvirgula</taxon>
    </lineage>
</organism>
<evidence type="ECO:0000256" key="2">
    <source>
        <dbReference type="ARBA" id="ARBA00023002"/>
    </source>
</evidence>
<evidence type="ECO:0000256" key="3">
    <source>
        <dbReference type="PROSITE-ProRule" id="PRU01282"/>
    </source>
</evidence>
<dbReference type="PANTHER" id="PTHR30041">
    <property type="entry name" value="ARSENATE REDUCTASE"/>
    <property type="match status" value="1"/>
</dbReference>
<gene>
    <name evidence="5" type="primary">arsC</name>
    <name evidence="5" type="ORF">DAI18_08445</name>
</gene>
<dbReference type="GO" id="GO:0008794">
    <property type="term" value="F:arsenate reductase (glutaredoxin) activity"/>
    <property type="evidence" value="ECO:0007669"/>
    <property type="project" value="UniProtKB-UniRule"/>
</dbReference>
<accession>A0A2S0P9R8</accession>
<dbReference type="InterPro" id="IPR006659">
    <property type="entry name" value="Arsenate_reductase"/>
</dbReference>
<dbReference type="Gene3D" id="3.40.30.10">
    <property type="entry name" value="Glutaredoxin"/>
    <property type="match status" value="1"/>
</dbReference>
<evidence type="ECO:0000313" key="5">
    <source>
        <dbReference type="EMBL" id="AVY94072.1"/>
    </source>
</evidence>
<dbReference type="EC" id="1.20.4.1" evidence="4"/>
<dbReference type="CDD" id="cd03034">
    <property type="entry name" value="ArsC_ArsC"/>
    <property type="match status" value="1"/>
</dbReference>
<sequence length="122" mass="13938">MPEVVIYHNPRCSKSREALRLLQEAGVTPRVVDYQKTPLDEAEISRLIDLLGLPPRELMRSNEAEYRDLYLDDITLDRHHLVAALVEYPRLLQRPIVVVGNHALIARPPEKVCELLAHLQSG</sequence>
<dbReference type="AlphaFoldDB" id="A0A2S0P9R8"/>
<keyword evidence="6" id="KW-1185">Reference proteome</keyword>
<dbReference type="STRING" id="1122240.GCA_000620105_02234"/>
<dbReference type="PANTHER" id="PTHR30041:SF4">
    <property type="entry name" value="ARSENATE REDUCTASE"/>
    <property type="match status" value="1"/>
</dbReference>
<name>A0A2S0P9R8_9NEIS</name>
<evidence type="ECO:0000313" key="6">
    <source>
        <dbReference type="Proteomes" id="UP000244173"/>
    </source>
</evidence>
<protein>
    <recommendedName>
        <fullName evidence="4">Arsenate reductase</fullName>
        <ecNumber evidence="4">1.20.4.1</ecNumber>
    </recommendedName>
</protein>
<dbReference type="PROSITE" id="PS51353">
    <property type="entry name" value="ARSC"/>
    <property type="match status" value="1"/>
</dbReference>
<dbReference type="InterPro" id="IPR006660">
    <property type="entry name" value="Arsenate_reductase-like"/>
</dbReference>
<dbReference type="RefSeq" id="WP_028499295.1">
    <property type="nucleotide sequence ID" value="NZ_CALFSO010000032.1"/>
</dbReference>
<dbReference type="KEGG" id="maer:DAI18_08445"/>
<dbReference type="NCBIfam" id="TIGR00014">
    <property type="entry name" value="arsC"/>
    <property type="match status" value="1"/>
</dbReference>
<dbReference type="Proteomes" id="UP000244173">
    <property type="component" value="Chromosome"/>
</dbReference>
<evidence type="ECO:0000256" key="1">
    <source>
        <dbReference type="ARBA" id="ARBA00007198"/>
    </source>
</evidence>
<dbReference type="SUPFAM" id="SSF52833">
    <property type="entry name" value="Thioredoxin-like"/>
    <property type="match status" value="1"/>
</dbReference>
<proteinExistence type="inferred from homology"/>
<keyword evidence="2 4" id="KW-0560">Oxidoreductase</keyword>
<dbReference type="InterPro" id="IPR036249">
    <property type="entry name" value="Thioredoxin-like_sf"/>
</dbReference>
<dbReference type="OrthoDB" id="9790554at2"/>
<dbReference type="EMBL" id="CP028519">
    <property type="protein sequence ID" value="AVY94072.1"/>
    <property type="molecule type" value="Genomic_DNA"/>
</dbReference>
<evidence type="ECO:0000256" key="4">
    <source>
        <dbReference type="RuleBase" id="RU362029"/>
    </source>
</evidence>
<comment type="catalytic activity">
    <reaction evidence="4">
        <text>[glutaredoxin]-dithiol + arsenate + glutathione + H(+) = glutathionyl-S-S-[glutaredoxin] + arsenite + H2O</text>
        <dbReference type="Rhea" id="RHEA:22016"/>
        <dbReference type="Rhea" id="RHEA-COMP:10729"/>
        <dbReference type="Rhea" id="RHEA-COMP:17668"/>
        <dbReference type="ChEBI" id="CHEBI:15377"/>
        <dbReference type="ChEBI" id="CHEBI:15378"/>
        <dbReference type="ChEBI" id="CHEBI:29242"/>
        <dbReference type="ChEBI" id="CHEBI:29950"/>
        <dbReference type="ChEBI" id="CHEBI:48597"/>
        <dbReference type="ChEBI" id="CHEBI:57925"/>
        <dbReference type="ChEBI" id="CHEBI:146199"/>
        <dbReference type="EC" id="1.20.4.1"/>
    </reaction>
</comment>
<comment type="similarity">
    <text evidence="1 3 4">Belongs to the ArsC family.</text>
</comment>
<dbReference type="Pfam" id="PF03960">
    <property type="entry name" value="ArsC"/>
    <property type="match status" value="1"/>
</dbReference>